<comment type="caution">
    <text evidence="1">The sequence shown here is derived from an EMBL/GenBank/DDBJ whole genome shotgun (WGS) entry which is preliminary data.</text>
</comment>
<organism evidence="1 2">
    <name type="scientific">Nodularia harveyana UHCC-0300</name>
    <dbReference type="NCBI Taxonomy" id="2974287"/>
    <lineage>
        <taxon>Bacteria</taxon>
        <taxon>Bacillati</taxon>
        <taxon>Cyanobacteriota</taxon>
        <taxon>Cyanophyceae</taxon>
        <taxon>Nostocales</taxon>
        <taxon>Nodulariaceae</taxon>
        <taxon>Nodularia</taxon>
    </lineage>
</organism>
<dbReference type="Proteomes" id="UP001302120">
    <property type="component" value="Unassembled WGS sequence"/>
</dbReference>
<reference evidence="1 2" key="1">
    <citation type="submission" date="2023-12" db="EMBL/GenBank/DDBJ databases">
        <title>Baltic Sea Cyanobacteria.</title>
        <authorList>
            <person name="Delbaje E."/>
            <person name="Fewer D.P."/>
            <person name="Shishido T.K."/>
        </authorList>
    </citation>
    <scope>NUCLEOTIDE SEQUENCE [LARGE SCALE GENOMIC DNA]</scope>
    <source>
        <strain evidence="1 2">UHCC-0300</strain>
    </source>
</reference>
<dbReference type="EMBL" id="JAYGHG010000013">
    <property type="protein sequence ID" value="MEA5581684.1"/>
    <property type="molecule type" value="Genomic_DNA"/>
</dbReference>
<protein>
    <submittedName>
        <fullName evidence="1">Uncharacterized protein</fullName>
    </submittedName>
</protein>
<dbReference type="RefSeq" id="WP_323196015.1">
    <property type="nucleotide sequence ID" value="NZ_JAYGHG010000013.1"/>
</dbReference>
<accession>A0ABU5UDR7</accession>
<evidence type="ECO:0000313" key="1">
    <source>
        <dbReference type="EMBL" id="MEA5581684.1"/>
    </source>
</evidence>
<gene>
    <name evidence="1" type="ORF">VB620_10065</name>
</gene>
<sequence length="320" mass="37148">MKEARHIATGRIVRASEVDYPEYYGIFQCPHCKVGLRLRKEYTRSDGTTITAAFIHPPGETVLEKQCPHRINLNFSATKSKISYPHSREQYFKLLKKNFLKYLKYKSEVSLTEHYSTNQAALEAIAIFIALNKKIIAAPQNGRYILEVANSQKIEQLYKDKIYQKINSYSKDSIQRKILILSIESQLSFIKENSNSLIWGLEFIINEASDDFIEKILSYIFGKYVYKQEIKGIELEDEIENVTNFGEIKKVLGFDLSIIKKGNEILSNDKLINDFFKQIYTQQLSDSNAVLFSELKVIHNEVFNHIINYLVDFPWKCLLS</sequence>
<name>A0ABU5UDR7_9CYAN</name>
<keyword evidence="2" id="KW-1185">Reference proteome</keyword>
<evidence type="ECO:0000313" key="2">
    <source>
        <dbReference type="Proteomes" id="UP001302120"/>
    </source>
</evidence>
<proteinExistence type="predicted"/>